<evidence type="ECO:0000313" key="3">
    <source>
        <dbReference type="WBParaSite" id="Pan_g10929.t1"/>
    </source>
</evidence>
<feature type="transmembrane region" description="Helical" evidence="1">
    <location>
        <begin position="207"/>
        <end position="227"/>
    </location>
</feature>
<organism evidence="2 3">
    <name type="scientific">Panagrellus redivivus</name>
    <name type="common">Microworm</name>
    <dbReference type="NCBI Taxonomy" id="6233"/>
    <lineage>
        <taxon>Eukaryota</taxon>
        <taxon>Metazoa</taxon>
        <taxon>Ecdysozoa</taxon>
        <taxon>Nematoda</taxon>
        <taxon>Chromadorea</taxon>
        <taxon>Rhabditida</taxon>
        <taxon>Tylenchina</taxon>
        <taxon>Panagrolaimomorpha</taxon>
        <taxon>Panagrolaimoidea</taxon>
        <taxon>Panagrolaimidae</taxon>
        <taxon>Panagrellus</taxon>
    </lineage>
</organism>
<reference evidence="3" key="2">
    <citation type="submission" date="2020-10" db="UniProtKB">
        <authorList>
            <consortium name="WormBaseParasite"/>
        </authorList>
    </citation>
    <scope>IDENTIFICATION</scope>
</reference>
<feature type="transmembrane region" description="Helical" evidence="1">
    <location>
        <begin position="84"/>
        <end position="101"/>
    </location>
</feature>
<keyword evidence="2" id="KW-1185">Reference proteome</keyword>
<accession>A0A7E4UNP5</accession>
<keyword evidence="1" id="KW-1133">Transmembrane helix</keyword>
<reference evidence="2" key="1">
    <citation type="journal article" date="2013" name="Genetics">
        <title>The draft genome and transcriptome of Panagrellus redivivus are shaped by the harsh demands of a free-living lifestyle.</title>
        <authorList>
            <person name="Srinivasan J."/>
            <person name="Dillman A.R."/>
            <person name="Macchietto M.G."/>
            <person name="Heikkinen L."/>
            <person name="Lakso M."/>
            <person name="Fracchia K.M."/>
            <person name="Antoshechkin I."/>
            <person name="Mortazavi A."/>
            <person name="Wong G."/>
            <person name="Sternberg P.W."/>
        </authorList>
    </citation>
    <scope>NUCLEOTIDE SEQUENCE [LARGE SCALE GENOMIC DNA]</scope>
    <source>
        <strain evidence="2">MT8872</strain>
    </source>
</reference>
<feature type="transmembrane region" description="Helical" evidence="1">
    <location>
        <begin position="56"/>
        <end position="77"/>
    </location>
</feature>
<feature type="transmembrane region" description="Helical" evidence="1">
    <location>
        <begin position="28"/>
        <end position="50"/>
    </location>
</feature>
<keyword evidence="1" id="KW-0472">Membrane</keyword>
<protein>
    <submittedName>
        <fullName evidence="3">MARVEL domain-containing protein</fullName>
    </submittedName>
</protein>
<dbReference type="AlphaFoldDB" id="A0A7E4UNP5"/>
<evidence type="ECO:0000256" key="1">
    <source>
        <dbReference type="SAM" id="Phobius"/>
    </source>
</evidence>
<feature type="transmembrane region" description="Helical" evidence="1">
    <location>
        <begin position="113"/>
        <end position="131"/>
    </location>
</feature>
<dbReference type="WBParaSite" id="Pan_g10929.t1">
    <property type="protein sequence ID" value="Pan_g10929.t1"/>
    <property type="gene ID" value="Pan_g10929"/>
</dbReference>
<sequence length="308" mass="35077">MKKQNPQKVQPTYVLISPYPGQNNTVELVAKFGSLFVAAISLTCMILFHQKTNDDFWVLFLPQFVFFSLTFIIGCISNNKTFQLIQIVITYIFIDYSYYLACLTARNFAPNNIMTFPVLFLSASLFLYAIAAQLNHREHYVTDLSTPESVSSLNKMDFCHILFFIVSLCFALPLAVLLESQFPFWVYTQPKSEKYESCLTSFVGRCLALYEIFAFVCSTGYLLFTYYRVNSWNNTKTMACLRNVSIDSDGRAWFSMTAQVPLAFSHFKSRCLSIFCGCTSKLTGRNQSSVKPEDSQKLPLNALADLNV</sequence>
<feature type="transmembrane region" description="Helical" evidence="1">
    <location>
        <begin position="161"/>
        <end position="187"/>
    </location>
</feature>
<proteinExistence type="predicted"/>
<evidence type="ECO:0000313" key="2">
    <source>
        <dbReference type="Proteomes" id="UP000492821"/>
    </source>
</evidence>
<keyword evidence="1" id="KW-0812">Transmembrane</keyword>
<dbReference type="Proteomes" id="UP000492821">
    <property type="component" value="Unassembled WGS sequence"/>
</dbReference>
<name>A0A7E4UNP5_PANRE</name>